<organism evidence="3 4">
    <name type="scientific">Neoarthrinium moseri</name>
    <dbReference type="NCBI Taxonomy" id="1658444"/>
    <lineage>
        <taxon>Eukaryota</taxon>
        <taxon>Fungi</taxon>
        <taxon>Dikarya</taxon>
        <taxon>Ascomycota</taxon>
        <taxon>Pezizomycotina</taxon>
        <taxon>Sordariomycetes</taxon>
        <taxon>Xylariomycetidae</taxon>
        <taxon>Amphisphaeriales</taxon>
        <taxon>Apiosporaceae</taxon>
        <taxon>Neoarthrinium</taxon>
    </lineage>
</organism>
<feature type="coiled-coil region" evidence="1">
    <location>
        <begin position="547"/>
        <end position="637"/>
    </location>
</feature>
<gene>
    <name evidence="3" type="ORF">JX265_001203</name>
</gene>
<evidence type="ECO:0000313" key="4">
    <source>
        <dbReference type="Proteomes" id="UP000829685"/>
    </source>
</evidence>
<feature type="region of interest" description="Disordered" evidence="2">
    <location>
        <begin position="479"/>
        <end position="498"/>
    </location>
</feature>
<feature type="compositionally biased region" description="Polar residues" evidence="2">
    <location>
        <begin position="214"/>
        <end position="224"/>
    </location>
</feature>
<feature type="compositionally biased region" description="Basic and acidic residues" evidence="2">
    <location>
        <begin position="436"/>
        <end position="450"/>
    </location>
</feature>
<comment type="caution">
    <text evidence="3">The sequence shown here is derived from an EMBL/GenBank/DDBJ whole genome shotgun (WGS) entry which is preliminary data.</text>
</comment>
<accession>A0A9P9WX98</accession>
<evidence type="ECO:0000256" key="2">
    <source>
        <dbReference type="SAM" id="MobiDB-lite"/>
    </source>
</evidence>
<dbReference type="EMBL" id="JAFIMR010000002">
    <property type="protein sequence ID" value="KAI1880963.1"/>
    <property type="molecule type" value="Genomic_DNA"/>
</dbReference>
<keyword evidence="1" id="KW-0175">Coiled coil</keyword>
<feature type="compositionally biased region" description="Basic and acidic residues" evidence="2">
    <location>
        <begin position="225"/>
        <end position="235"/>
    </location>
</feature>
<reference evidence="3" key="1">
    <citation type="submission" date="2021-03" db="EMBL/GenBank/DDBJ databases">
        <title>Revisited historic fungal species revealed as producer of novel bioactive compounds through whole genome sequencing and comparative genomics.</title>
        <authorList>
            <person name="Vignolle G.A."/>
            <person name="Hochenegger N."/>
            <person name="Mach R.L."/>
            <person name="Mach-Aigner A.R."/>
            <person name="Javad Rahimi M."/>
            <person name="Salim K.A."/>
            <person name="Chan C.M."/>
            <person name="Lim L.B.L."/>
            <person name="Cai F."/>
            <person name="Druzhinina I.S."/>
            <person name="U'Ren J.M."/>
            <person name="Derntl C."/>
        </authorList>
    </citation>
    <scope>NUCLEOTIDE SEQUENCE</scope>
    <source>
        <strain evidence="3">TUCIM 5799</strain>
    </source>
</reference>
<feature type="region of interest" description="Disordered" evidence="2">
    <location>
        <begin position="411"/>
        <end position="466"/>
    </location>
</feature>
<feature type="compositionally biased region" description="Basic and acidic residues" evidence="2">
    <location>
        <begin position="341"/>
        <end position="352"/>
    </location>
</feature>
<evidence type="ECO:0000256" key="1">
    <source>
        <dbReference type="SAM" id="Coils"/>
    </source>
</evidence>
<dbReference type="Proteomes" id="UP000829685">
    <property type="component" value="Unassembled WGS sequence"/>
</dbReference>
<keyword evidence="4" id="KW-1185">Reference proteome</keyword>
<proteinExistence type="predicted"/>
<sequence>MAHPARPLPRRPTSPQASAQDFRQSIWQLDGFLFAYDDDPMICNADIRKVLEEPTFMPGKRIRENDEHLRFRTNLRVIFEAANHFELYSMAKNFWSRLSDTLQFSPAVSPWNLKDVVNAYCAGREAYCRAKHIRGERQPDFDSTNRLAALADSLARRPKPNGFIVSEARWTPLESTWGHEKGRIFADLGVHYNQLRTGRCAPELRSDAPHSLASRITESQSYRPSHSEPRRDSRGYDTPTSVSRSPDDLGPGFFKPDPTRELQIKGLAQHEGQTSSTVSVNHDRRQGSARLSDTGSKKHTGDSLPPQPSLSGVSPIQSAEKPATSEARQDQNGVNSRKRTHSDAVGEERPSLERNNSGNIAQQGSRAPDTSAPTAEADASSKRPRLEGPELTSPLPETIIGHNAVAKKGSKAAAVTPSVSSNLGPIHENQLDENTEYEKGKPREELRNDDAPMEINSTENNTPAPRPELLEAACTSIHSDQARSMNPSSQQSNISVTLGGQRGETIPAARLPASQQMESHTESIILQKDHEQERGSTDAVRDLLISLEKRQKRLEEIETSMQAWQAKLNKRASDQEQIEKLETRVQLLTDQLAGYEHKQVEEFALVGKGFKGLRDQLSINKQRVDHLEAGIRNLEQNTAHGDTDGRRIDHFESRVKDLERYRSIDKERLETTYSLTRDHSVKIGQVREIQSKITLATNHINRLETRFINQQNLVQTEVNIAEEVRRTHSNRLNLLDTFAKDIQDQVRGLNKAQTAPVDRIGPVESIVKELQEVVTKRSAEFDIAMKGVQDQQESEIKRVDSVEVQLKKLQQSSTSHHTEQHIPGTLMALVHELQEKVNQPCPESSRMDAVEKAFKGIEEKSKNKISDKRFETVEKTVKELKSQLGQNAMKKRMDTLESDLKGAMAKILQQASKERVDGIETLVNELKTEITNYMSQDQTSRASDSVTAELCDVRDYVDRSLTMTSMANQKRLLEFQEVLDGMQDKLTQRSENTSHNAAIESQLADLGKQLDELRERSAFRNETPRRLLSPSISDLESLTGQPETKTFLDGVVSEMRKLRGVLKNRIQDLDASGAPDDDKKLAISDISYELAKVIRYTNKLTKDL</sequence>
<dbReference type="AlphaFoldDB" id="A0A9P9WX98"/>
<name>A0A9P9WX98_9PEZI</name>
<protein>
    <submittedName>
        <fullName evidence="3">Uncharacterized protein</fullName>
    </submittedName>
</protein>
<feature type="compositionally biased region" description="Polar residues" evidence="2">
    <location>
        <begin position="353"/>
        <end position="365"/>
    </location>
</feature>
<feature type="compositionally biased region" description="Polar residues" evidence="2">
    <location>
        <begin position="271"/>
        <end position="280"/>
    </location>
</feature>
<evidence type="ECO:0000313" key="3">
    <source>
        <dbReference type="EMBL" id="KAI1880963.1"/>
    </source>
</evidence>
<feature type="region of interest" description="Disordered" evidence="2">
    <location>
        <begin position="203"/>
        <end position="397"/>
    </location>
</feature>
<feature type="compositionally biased region" description="Basic and acidic residues" evidence="2">
    <location>
        <begin position="379"/>
        <end position="388"/>
    </location>
</feature>